<organism evidence="1 2">
    <name type="scientific">Gluconobacter morbifer G707</name>
    <dbReference type="NCBI Taxonomy" id="1088869"/>
    <lineage>
        <taxon>Bacteria</taxon>
        <taxon>Pseudomonadati</taxon>
        <taxon>Pseudomonadota</taxon>
        <taxon>Alphaproteobacteria</taxon>
        <taxon>Acetobacterales</taxon>
        <taxon>Acetobacteraceae</taxon>
        <taxon>Gluconobacter</taxon>
    </lineage>
</organism>
<keyword evidence="2" id="KW-1185">Reference proteome</keyword>
<accession>G6XLY3</accession>
<dbReference type="Proteomes" id="UP000004949">
    <property type="component" value="Unassembled WGS sequence"/>
</dbReference>
<protein>
    <submittedName>
        <fullName evidence="1">Uncharacterized protein</fullName>
    </submittedName>
</protein>
<dbReference type="AlphaFoldDB" id="G6XLY3"/>
<gene>
    <name evidence="1" type="ORF">GMO_23830</name>
</gene>
<reference evidence="1 2" key="1">
    <citation type="submission" date="2011-10" db="EMBL/GenBank/DDBJ databases">
        <title>Genome sequence of Gluconobacter morbifer G707, isolated from Drosophila gut.</title>
        <authorList>
            <person name="Lee W.-J."/>
            <person name="Kim E.-K."/>
        </authorList>
    </citation>
    <scope>NUCLEOTIDE SEQUENCE [LARGE SCALE GENOMIC DNA]</scope>
    <source>
        <strain evidence="1 2">G707</strain>
    </source>
</reference>
<evidence type="ECO:0000313" key="1">
    <source>
        <dbReference type="EMBL" id="EHH67387.1"/>
    </source>
</evidence>
<dbReference type="EMBL" id="AGQV01000010">
    <property type="protein sequence ID" value="EHH67387.1"/>
    <property type="molecule type" value="Genomic_DNA"/>
</dbReference>
<name>G6XLY3_9PROT</name>
<proteinExistence type="predicted"/>
<sequence length="49" mass="5340">MALTALANHRSAWALWHHLSTPKSGFLNVEDFESIRTQNAAFLSGVSVG</sequence>
<evidence type="ECO:0000313" key="2">
    <source>
        <dbReference type="Proteomes" id="UP000004949"/>
    </source>
</evidence>
<comment type="caution">
    <text evidence="1">The sequence shown here is derived from an EMBL/GenBank/DDBJ whole genome shotgun (WGS) entry which is preliminary data.</text>
</comment>